<evidence type="ECO:0000313" key="4">
    <source>
        <dbReference type="EMBL" id="KAA3672867.1"/>
    </source>
</evidence>
<keyword evidence="5" id="KW-1185">Reference proteome</keyword>
<organism evidence="3 5">
    <name type="scientific">Paragonimus westermani</name>
    <dbReference type="NCBI Taxonomy" id="34504"/>
    <lineage>
        <taxon>Eukaryota</taxon>
        <taxon>Metazoa</taxon>
        <taxon>Spiralia</taxon>
        <taxon>Lophotrochozoa</taxon>
        <taxon>Platyhelminthes</taxon>
        <taxon>Trematoda</taxon>
        <taxon>Digenea</taxon>
        <taxon>Plagiorchiida</taxon>
        <taxon>Troglotremata</taxon>
        <taxon>Troglotrematidae</taxon>
        <taxon>Paragonimus</taxon>
    </lineage>
</organism>
<proteinExistence type="inferred from homology"/>
<evidence type="ECO:0000313" key="5">
    <source>
        <dbReference type="Proteomes" id="UP000324629"/>
    </source>
</evidence>
<feature type="non-terminal residue" evidence="3">
    <location>
        <position position="1"/>
    </location>
</feature>
<dbReference type="Gene3D" id="3.30.420.150">
    <property type="entry name" value="Exopolyphosphatase. Domain 2"/>
    <property type="match status" value="1"/>
</dbReference>
<name>A0A5J4N9M0_9TREM</name>
<dbReference type="EMBL" id="QNGE01004468">
    <property type="protein sequence ID" value="KAA3672867.1"/>
    <property type="molecule type" value="Genomic_DNA"/>
</dbReference>
<comment type="caution">
    <text evidence="3">The sequence shown here is derived from an EMBL/GenBank/DDBJ whole genome shotgun (WGS) entry which is preliminary data.</text>
</comment>
<dbReference type="GO" id="GO:0016787">
    <property type="term" value="F:hydrolase activity"/>
    <property type="evidence" value="ECO:0007669"/>
    <property type="project" value="UniProtKB-KW"/>
</dbReference>
<dbReference type="EMBL" id="QNGE01005401">
    <property type="protein sequence ID" value="KAA3672070.1"/>
    <property type="molecule type" value="Genomic_DNA"/>
</dbReference>
<evidence type="ECO:0000313" key="3">
    <source>
        <dbReference type="EMBL" id="KAA3672070.1"/>
    </source>
</evidence>
<keyword evidence="2" id="KW-0378">Hydrolase</keyword>
<protein>
    <submittedName>
        <fullName evidence="3">Uncharacterized protein</fullName>
    </submittedName>
</protein>
<evidence type="ECO:0000256" key="1">
    <source>
        <dbReference type="ARBA" id="ARBA00009283"/>
    </source>
</evidence>
<dbReference type="InterPro" id="IPR000407">
    <property type="entry name" value="GDA1_CD39_NTPase"/>
</dbReference>
<dbReference type="Proteomes" id="UP000324629">
    <property type="component" value="Unassembled WGS sequence"/>
</dbReference>
<reference evidence="3 5" key="1">
    <citation type="journal article" date="2019" name="Gigascience">
        <title>Whole-genome sequence of the oriental lung fluke Paragonimus westermani.</title>
        <authorList>
            <person name="Oey H."/>
            <person name="Zakrzewski M."/>
            <person name="Narain K."/>
            <person name="Devi K.R."/>
            <person name="Agatsuma T."/>
            <person name="Nawaratna S."/>
            <person name="Gobert G.N."/>
            <person name="Jones M.K."/>
            <person name="Ragan M.A."/>
            <person name="McManus D.P."/>
            <person name="Krause L."/>
        </authorList>
    </citation>
    <scope>NUCLEOTIDE SEQUENCE [LARGE SCALE GENOMIC DNA]</scope>
    <source>
        <strain evidence="3 5">IND2009</strain>
    </source>
</reference>
<evidence type="ECO:0000256" key="2">
    <source>
        <dbReference type="ARBA" id="ARBA00022801"/>
    </source>
</evidence>
<comment type="similarity">
    <text evidence="1">Belongs to the GDA1/CD39 NTPase family.</text>
</comment>
<dbReference type="AlphaFoldDB" id="A0A5J4N9M0"/>
<sequence>IPPLKILESRTYQEFGDAGLENFTFVGTGDPDSCRDVVKKQFKTDSCAIQPCSFNNVHQPQVTGSFRVRYLFNRRF</sequence>
<dbReference type="Pfam" id="PF01150">
    <property type="entry name" value="GDA1_CD39"/>
    <property type="match status" value="1"/>
</dbReference>
<gene>
    <name evidence="4" type="ORF">DEA37_0008287</name>
    <name evidence="3" type="ORF">DEA37_0009988</name>
</gene>
<accession>A0A5J4N9M0</accession>